<evidence type="ECO:0000256" key="1">
    <source>
        <dbReference type="ARBA" id="ARBA00001968"/>
    </source>
</evidence>
<dbReference type="KEGG" id="uru:DSM104443_00092"/>
<evidence type="ECO:0000256" key="2">
    <source>
        <dbReference type="ARBA" id="ARBA00022722"/>
    </source>
</evidence>
<keyword evidence="4" id="KW-0378">Hydrolase</keyword>
<sequence length="288" mass="31587">MIASMTGFASSARESAQGQLAIELKTVNHRYLEFQSRIPDELRSLEPAMREAVTARLTRGKVDCRLTFTPKSTGPKSLVPDAQAMKSLQDAAAAVRAHFKDASPLTVSEVLHWPGVLADESLSPDQLRDDVAALFDTALKELNQTRAREGAKLEALLLERLDSMAVLAKDAAPLMPAAVKAFQEKLATKIAEAGAAPTDERLQQEVVLYAARIDVDEELSRLVTHIAEMRRVLAKGGACGKRLDFLCQELNREANTLGSKSVANEMTRIAVELKVLIEQMREQVQNIE</sequence>
<evidence type="ECO:0000313" key="9">
    <source>
        <dbReference type="Proteomes" id="UP000501534"/>
    </source>
</evidence>
<dbReference type="Pfam" id="PF08340">
    <property type="entry name" value="YicC-like_C"/>
    <property type="match status" value="1"/>
</dbReference>
<keyword evidence="2" id="KW-0540">Nuclease</keyword>
<evidence type="ECO:0000256" key="4">
    <source>
        <dbReference type="ARBA" id="ARBA00022801"/>
    </source>
</evidence>
<gene>
    <name evidence="8" type="ORF">DSM104443_00092</name>
</gene>
<dbReference type="AlphaFoldDB" id="A0A6M4GPQ7"/>
<name>A0A6M4GPQ7_9PROT</name>
<proteinExistence type="inferred from homology"/>
<dbReference type="InterPro" id="IPR013527">
    <property type="entry name" value="YicC-like_N"/>
</dbReference>
<dbReference type="NCBIfam" id="TIGR00255">
    <property type="entry name" value="YicC/YloC family endoribonuclease"/>
    <property type="match status" value="1"/>
</dbReference>
<reference evidence="8 9" key="1">
    <citation type="submission" date="2020-04" db="EMBL/GenBank/DDBJ databases">
        <title>Usitatibacter rugosus gen. nov., sp. nov. and Usitatibacter palustris sp. nov., novel members of Usitatibacteraceae fam. nov. within the order Nitrosomonadales isolated from soil.</title>
        <authorList>
            <person name="Huber K.J."/>
            <person name="Neumann-Schaal M."/>
            <person name="Geppert A."/>
            <person name="Luckner M."/>
            <person name="Wanner G."/>
            <person name="Overmann J."/>
        </authorList>
    </citation>
    <scope>NUCLEOTIDE SEQUENCE [LARGE SCALE GENOMIC DNA]</scope>
    <source>
        <strain evidence="8 9">0125_3</strain>
    </source>
</reference>
<dbReference type="InterPro" id="IPR013551">
    <property type="entry name" value="YicC-like_C"/>
</dbReference>
<dbReference type="EMBL" id="CP053069">
    <property type="protein sequence ID" value="QJR09056.1"/>
    <property type="molecule type" value="Genomic_DNA"/>
</dbReference>
<dbReference type="Proteomes" id="UP000501534">
    <property type="component" value="Chromosome"/>
</dbReference>
<evidence type="ECO:0000259" key="7">
    <source>
        <dbReference type="Pfam" id="PF08340"/>
    </source>
</evidence>
<evidence type="ECO:0000313" key="8">
    <source>
        <dbReference type="EMBL" id="QJR09056.1"/>
    </source>
</evidence>
<dbReference type="Pfam" id="PF03755">
    <property type="entry name" value="YicC-like_N"/>
    <property type="match status" value="1"/>
</dbReference>
<comment type="cofactor">
    <cofactor evidence="1">
        <name>a divalent metal cation</name>
        <dbReference type="ChEBI" id="CHEBI:60240"/>
    </cofactor>
</comment>
<feature type="domain" description="Endoribonuclease YicC-like C-terminal" evidence="7">
    <location>
        <begin position="175"/>
        <end position="288"/>
    </location>
</feature>
<evidence type="ECO:0000259" key="6">
    <source>
        <dbReference type="Pfam" id="PF03755"/>
    </source>
</evidence>
<evidence type="ECO:0000256" key="3">
    <source>
        <dbReference type="ARBA" id="ARBA00022759"/>
    </source>
</evidence>
<accession>A0A6M4GPQ7</accession>
<evidence type="ECO:0000256" key="5">
    <source>
        <dbReference type="ARBA" id="ARBA00035648"/>
    </source>
</evidence>
<dbReference type="GO" id="GO:0004521">
    <property type="term" value="F:RNA endonuclease activity"/>
    <property type="evidence" value="ECO:0007669"/>
    <property type="project" value="InterPro"/>
</dbReference>
<evidence type="ECO:0008006" key="10">
    <source>
        <dbReference type="Google" id="ProtNLM"/>
    </source>
</evidence>
<organism evidence="8 9">
    <name type="scientific">Usitatibacter rugosus</name>
    <dbReference type="NCBI Taxonomy" id="2732067"/>
    <lineage>
        <taxon>Bacteria</taxon>
        <taxon>Pseudomonadati</taxon>
        <taxon>Pseudomonadota</taxon>
        <taxon>Betaproteobacteria</taxon>
        <taxon>Nitrosomonadales</taxon>
        <taxon>Usitatibacteraceae</taxon>
        <taxon>Usitatibacter</taxon>
    </lineage>
</organism>
<feature type="domain" description="Endoribonuclease YicC-like N-terminal" evidence="6">
    <location>
        <begin position="2"/>
        <end position="154"/>
    </location>
</feature>
<keyword evidence="9" id="KW-1185">Reference proteome</keyword>
<keyword evidence="3" id="KW-0255">Endonuclease</keyword>
<comment type="similarity">
    <text evidence="5">Belongs to the YicC/YloC family.</text>
</comment>
<protein>
    <recommendedName>
        <fullName evidence="10">YicC family protein</fullName>
    </recommendedName>
</protein>
<dbReference type="InterPro" id="IPR005229">
    <property type="entry name" value="YicC/YloC-like"/>
</dbReference>
<dbReference type="GO" id="GO:0016787">
    <property type="term" value="F:hydrolase activity"/>
    <property type="evidence" value="ECO:0007669"/>
    <property type="project" value="UniProtKB-KW"/>
</dbReference>
<dbReference type="RefSeq" id="WP_171088759.1">
    <property type="nucleotide sequence ID" value="NZ_CP053069.1"/>
</dbReference>
<dbReference type="PANTHER" id="PTHR30636">
    <property type="entry name" value="UPF0701 PROTEIN YICC"/>
    <property type="match status" value="1"/>
</dbReference>
<dbReference type="PANTHER" id="PTHR30636:SF3">
    <property type="entry name" value="UPF0701 PROTEIN YICC"/>
    <property type="match status" value="1"/>
</dbReference>